<organism evidence="1 2">
    <name type="scientific">Euplotes crassus</name>
    <dbReference type="NCBI Taxonomy" id="5936"/>
    <lineage>
        <taxon>Eukaryota</taxon>
        <taxon>Sar</taxon>
        <taxon>Alveolata</taxon>
        <taxon>Ciliophora</taxon>
        <taxon>Intramacronucleata</taxon>
        <taxon>Spirotrichea</taxon>
        <taxon>Hypotrichia</taxon>
        <taxon>Euplotida</taxon>
        <taxon>Euplotidae</taxon>
        <taxon>Moneuplotes</taxon>
    </lineage>
</organism>
<evidence type="ECO:0000313" key="1">
    <source>
        <dbReference type="EMBL" id="CAI2368321.1"/>
    </source>
</evidence>
<keyword evidence="2" id="KW-1185">Reference proteome</keyword>
<dbReference type="Proteomes" id="UP001295684">
    <property type="component" value="Unassembled WGS sequence"/>
</dbReference>
<protein>
    <submittedName>
        <fullName evidence="1">Uncharacterized protein</fullName>
    </submittedName>
</protein>
<evidence type="ECO:0000313" key="2">
    <source>
        <dbReference type="Proteomes" id="UP001295684"/>
    </source>
</evidence>
<proteinExistence type="predicted"/>
<name>A0AAD1XEV0_EUPCR</name>
<dbReference type="AlphaFoldDB" id="A0AAD1XEV0"/>
<reference evidence="1" key="1">
    <citation type="submission" date="2023-07" db="EMBL/GenBank/DDBJ databases">
        <authorList>
            <consortium name="AG Swart"/>
            <person name="Singh M."/>
            <person name="Singh A."/>
            <person name="Seah K."/>
            <person name="Emmerich C."/>
        </authorList>
    </citation>
    <scope>NUCLEOTIDE SEQUENCE</scope>
    <source>
        <strain evidence="1">DP1</strain>
    </source>
</reference>
<gene>
    <name evidence="1" type="ORF">ECRASSUSDP1_LOCUS9612</name>
</gene>
<sequence length="239" mass="27229">MKFTSTQIIKIDQQIEKLYDLTLPNSAFKRVIPTKIMNEMRELYIAGLQKKKEQIEQQNQDIPTSRSESTHIVKINIADLRKAGYCCCPEELALQCEALLKNQEVPITSENTEEMNVLVKNVQVIGKNHTFGTIEAEIESDTDTSDEKSINASSATSKVNAILAKKTYPKKETNEEFSKTKASTQNKRSTKRKYFTKYMSDEFSKDTKPVNMTMMDSKTQDLFKAQDFNELVSDITGIN</sequence>
<dbReference type="EMBL" id="CAMPGE010009454">
    <property type="protein sequence ID" value="CAI2368321.1"/>
    <property type="molecule type" value="Genomic_DNA"/>
</dbReference>
<accession>A0AAD1XEV0</accession>
<comment type="caution">
    <text evidence="1">The sequence shown here is derived from an EMBL/GenBank/DDBJ whole genome shotgun (WGS) entry which is preliminary data.</text>
</comment>